<sequence length="266" mass="27987">MDARSQTFGSLELAPPPVMLPGTSDDGRRLHQDHKAIKRAIDKGAQDSAAALSSLHEKASRINLSISDLHADLKRLERVASLEGGHPHTGVVDMEIKLGSLVRSLESKLMDGISAQVAAAIDARSKDILRQIDDRLVTHADKLAGFSAAASEILAAVRSAKLGSGHRPGVPLLQMPPPATPNPGQRLLAPPQCSVFDVSAPMPASAPAAERRCLSFGFGIEESRTSCGASFSIADAMARAAGAQYQPAAACDQPPASGKRARRSRR</sequence>
<organism evidence="1 2">
    <name type="scientific">Coemansia helicoidea</name>
    <dbReference type="NCBI Taxonomy" id="1286919"/>
    <lineage>
        <taxon>Eukaryota</taxon>
        <taxon>Fungi</taxon>
        <taxon>Fungi incertae sedis</taxon>
        <taxon>Zoopagomycota</taxon>
        <taxon>Kickxellomycotina</taxon>
        <taxon>Kickxellomycetes</taxon>
        <taxon>Kickxellales</taxon>
        <taxon>Kickxellaceae</taxon>
        <taxon>Coemansia</taxon>
    </lineage>
</organism>
<dbReference type="EMBL" id="JANBUN010001530">
    <property type="protein sequence ID" value="KAJ2797720.1"/>
    <property type="molecule type" value="Genomic_DNA"/>
</dbReference>
<proteinExistence type="predicted"/>
<evidence type="ECO:0000313" key="1">
    <source>
        <dbReference type="EMBL" id="KAJ2797720.1"/>
    </source>
</evidence>
<comment type="caution">
    <text evidence="1">The sequence shown here is derived from an EMBL/GenBank/DDBJ whole genome shotgun (WGS) entry which is preliminary data.</text>
</comment>
<evidence type="ECO:0000313" key="2">
    <source>
        <dbReference type="Proteomes" id="UP001140087"/>
    </source>
</evidence>
<accession>A0ACC1KZ17</accession>
<gene>
    <name evidence="1" type="ORF">H4R21_004205</name>
</gene>
<reference evidence="1" key="1">
    <citation type="submission" date="2022-07" db="EMBL/GenBank/DDBJ databases">
        <title>Phylogenomic reconstructions and comparative analyses of Kickxellomycotina fungi.</title>
        <authorList>
            <person name="Reynolds N.K."/>
            <person name="Stajich J.E."/>
            <person name="Barry K."/>
            <person name="Grigoriev I.V."/>
            <person name="Crous P."/>
            <person name="Smith M.E."/>
        </authorList>
    </citation>
    <scope>NUCLEOTIDE SEQUENCE</scope>
    <source>
        <strain evidence="1">BCRC 34780</strain>
    </source>
</reference>
<protein>
    <submittedName>
        <fullName evidence="1">Uncharacterized protein</fullName>
    </submittedName>
</protein>
<dbReference type="Proteomes" id="UP001140087">
    <property type="component" value="Unassembled WGS sequence"/>
</dbReference>
<keyword evidence="2" id="KW-1185">Reference proteome</keyword>
<name>A0ACC1KZ17_9FUNG</name>